<keyword evidence="1" id="KW-0547">Nucleotide-binding</keyword>
<feature type="region of interest" description="Disordered" evidence="5">
    <location>
        <begin position="824"/>
        <end position="959"/>
    </location>
</feature>
<dbReference type="InterPro" id="IPR001650">
    <property type="entry name" value="Helicase_C-like"/>
</dbReference>
<dbReference type="AlphaFoldDB" id="A0AA52H9Y6"/>
<evidence type="ECO:0000256" key="5">
    <source>
        <dbReference type="SAM" id="MobiDB-lite"/>
    </source>
</evidence>
<keyword evidence="2" id="KW-0378">Hydrolase</keyword>
<dbReference type="PANTHER" id="PTHR12131">
    <property type="entry name" value="ATP-DEPENDENT RNA AND DNA HELICASE"/>
    <property type="match status" value="1"/>
</dbReference>
<evidence type="ECO:0000313" key="8">
    <source>
        <dbReference type="Proteomes" id="UP001268683"/>
    </source>
</evidence>
<feature type="compositionally biased region" description="Low complexity" evidence="5">
    <location>
        <begin position="948"/>
        <end position="959"/>
    </location>
</feature>
<evidence type="ECO:0000256" key="4">
    <source>
        <dbReference type="ARBA" id="ARBA00022840"/>
    </source>
</evidence>
<keyword evidence="8" id="KW-1185">Reference proteome</keyword>
<feature type="compositionally biased region" description="Low complexity" evidence="5">
    <location>
        <begin position="829"/>
        <end position="839"/>
    </location>
</feature>
<dbReference type="Proteomes" id="UP001268683">
    <property type="component" value="Chromosome"/>
</dbReference>
<name>A0AA52H9Y6_9PROT</name>
<sequence length="959" mass="106552">MSAIKAVLGPTNTGKTHYAIERMLAHQSGVMGFPLRLLAREVYDRVVAAKGKNQVALITGEERIIPDGARYTLATVEAMPRHSGAHFVAIDEIQMCEDKQRGHVFTEHLLHSRGSQETLFLGSDTMERMIRRLVPTIEILRRDRFSILSYCKPLKVSKLPRRTALVGFSSDDVYAFAEILRRQKGGAAIVMGALSPRTRNAQVELYQNGEVDYLVATDAIGMGLNMEIDTIVFSGLTKFDGERVRQLRPAELGQIAGRAGRYRTNGKFTTLAGQGDGNQLDLDIVSKIEDHKFDPVKALQWRSSKLDFASPLRLIKSLEQKPMTEGLYLTRDSVDVKALKALSQNDDIAKKASHSGAVQTLWSVCQIPDFRKISDADHYSLLSRIYCDLMGTKGVIDEDFMARSVKRLDNKGGDIDTLAQRLASIRVWTYISHRKNWLKDAEHWAHVTRSVEDSLSDALHERLTQRFVDRRTAVLLKSLRQKGILKVDINNETNKVSVDGLEIGELKGFTFVTEGGPARDDHAKLMEEAKKALASEMTRRVKLFGNVGVKTLEFNFDNGLHAPRLVWEGSPLATVTDSSAMFAPRVKMLEGTLLEGENSTTVQELIQKWLDERIAEKMENLVKLGQELNGEIEAPEGTEPLSGITRGIAYQVFENFGVLPRSAVGAELRQLDQEARKGLRRFGIRIGTNSLYIPLILKPHATEMRLMMWAQKNGHDSLPTLPTPGMVWVDVEKSAPRAFYELAGFIVTGTKAIRMDMFERLADAVRPLGMKPEDIDAADFDGFFEVSPEIMGLVGLSGSDFAEVMTAIGYSHEVRQLDPVKIEKEGDATETNAEATPTEVSDETAIVNTPTEEAEKPVDVAASDTIEPDPTPAETNSEQNEATEEEKVERFFFKWAPKRFSAKPRGGKPTGKKPFKGKKPGQKGGKQQSRPSHPKKKEKVADPDSPFAALASLKDALKK</sequence>
<dbReference type="SUPFAM" id="SSF52540">
    <property type="entry name" value="P-loop containing nucleoside triphosphate hydrolases"/>
    <property type="match status" value="2"/>
</dbReference>
<dbReference type="SMART" id="SM00490">
    <property type="entry name" value="HELICc"/>
    <property type="match status" value="1"/>
</dbReference>
<dbReference type="InterPro" id="IPR050699">
    <property type="entry name" value="RNA-DNA_Helicase"/>
</dbReference>
<evidence type="ECO:0000256" key="2">
    <source>
        <dbReference type="ARBA" id="ARBA00022801"/>
    </source>
</evidence>
<keyword evidence="4" id="KW-0067">ATP-binding</keyword>
<dbReference type="GO" id="GO:0016787">
    <property type="term" value="F:hydrolase activity"/>
    <property type="evidence" value="ECO:0007669"/>
    <property type="project" value="UniProtKB-KW"/>
</dbReference>
<evidence type="ECO:0000256" key="3">
    <source>
        <dbReference type="ARBA" id="ARBA00022806"/>
    </source>
</evidence>
<dbReference type="InterPro" id="IPR055206">
    <property type="entry name" value="DEXQc_SUV3"/>
</dbReference>
<proteinExistence type="predicted"/>
<evidence type="ECO:0000313" key="7">
    <source>
        <dbReference type="EMBL" id="WND03681.1"/>
    </source>
</evidence>
<dbReference type="GO" id="GO:0004386">
    <property type="term" value="F:helicase activity"/>
    <property type="evidence" value="ECO:0007669"/>
    <property type="project" value="UniProtKB-KW"/>
</dbReference>
<accession>A0AA52H9Y6</accession>
<dbReference type="Gene3D" id="3.40.50.300">
    <property type="entry name" value="P-loop containing nucleotide triphosphate hydrolases"/>
    <property type="match status" value="2"/>
</dbReference>
<evidence type="ECO:0000256" key="1">
    <source>
        <dbReference type="ARBA" id="ARBA00022741"/>
    </source>
</evidence>
<reference evidence="7" key="1">
    <citation type="submission" date="2023-04" db="EMBL/GenBank/DDBJ databases">
        <title>Complete genome sequence of Temperatibacter marinus.</title>
        <authorList>
            <person name="Rong J.-C."/>
            <person name="Yi M.-L."/>
            <person name="Zhao Q."/>
        </authorList>
    </citation>
    <scope>NUCLEOTIDE SEQUENCE</scope>
    <source>
        <strain evidence="7">NBRC 110045</strain>
    </source>
</reference>
<feature type="domain" description="Helicase C-terminal" evidence="6">
    <location>
        <begin position="146"/>
        <end position="304"/>
    </location>
</feature>
<dbReference type="Pfam" id="PF22527">
    <property type="entry name" value="DEXQc_Suv3"/>
    <property type="match status" value="1"/>
</dbReference>
<protein>
    <submittedName>
        <fullName evidence="7">Helicase-related protein</fullName>
    </submittedName>
</protein>
<evidence type="ECO:0000259" key="6">
    <source>
        <dbReference type="PROSITE" id="PS51194"/>
    </source>
</evidence>
<dbReference type="InterPro" id="IPR027417">
    <property type="entry name" value="P-loop_NTPase"/>
</dbReference>
<gene>
    <name evidence="7" type="ORF">QGN29_04740</name>
</gene>
<keyword evidence="3 7" id="KW-0347">Helicase</keyword>
<dbReference type="EMBL" id="CP123872">
    <property type="protein sequence ID" value="WND03681.1"/>
    <property type="molecule type" value="Genomic_DNA"/>
</dbReference>
<dbReference type="PANTHER" id="PTHR12131:SF1">
    <property type="entry name" value="ATP-DEPENDENT RNA HELICASE SUPV3L1, MITOCHONDRIAL-RELATED"/>
    <property type="match status" value="1"/>
</dbReference>
<dbReference type="KEGG" id="tmk:QGN29_04740"/>
<feature type="compositionally biased region" description="Basic residues" evidence="5">
    <location>
        <begin position="896"/>
        <end position="921"/>
    </location>
</feature>
<dbReference type="Pfam" id="PF00271">
    <property type="entry name" value="Helicase_C"/>
    <property type="match status" value="1"/>
</dbReference>
<dbReference type="RefSeq" id="WP_310799534.1">
    <property type="nucleotide sequence ID" value="NZ_CP123872.1"/>
</dbReference>
<dbReference type="PROSITE" id="PS51194">
    <property type="entry name" value="HELICASE_CTER"/>
    <property type="match status" value="1"/>
</dbReference>
<dbReference type="GO" id="GO:0005524">
    <property type="term" value="F:ATP binding"/>
    <property type="evidence" value="ECO:0007669"/>
    <property type="project" value="UniProtKB-KW"/>
</dbReference>
<organism evidence="7 8">
    <name type="scientific">Temperatibacter marinus</name>
    <dbReference type="NCBI Taxonomy" id="1456591"/>
    <lineage>
        <taxon>Bacteria</taxon>
        <taxon>Pseudomonadati</taxon>
        <taxon>Pseudomonadota</taxon>
        <taxon>Alphaproteobacteria</taxon>
        <taxon>Kordiimonadales</taxon>
        <taxon>Temperatibacteraceae</taxon>
        <taxon>Temperatibacter</taxon>
    </lineage>
</organism>